<evidence type="ECO:0000313" key="10">
    <source>
        <dbReference type="Proteomes" id="UP000008672"/>
    </source>
</evidence>
<dbReference type="OrthoDB" id="9898100at2759"/>
<dbReference type="HOGENOM" id="CLU_122444_1_0_1"/>
<evidence type="ECO:0000313" key="9">
    <source>
        <dbReference type="Ensembl" id="ENSLACP00000014132.1"/>
    </source>
</evidence>
<dbReference type="InParanoid" id="H3AWW1"/>
<evidence type="ECO:0000259" key="8">
    <source>
        <dbReference type="SMART" id="SM00113"/>
    </source>
</evidence>
<protein>
    <submittedName>
        <fullName evidence="9">Islet amyloid polypeptide</fullName>
    </submittedName>
</protein>
<feature type="chain" id="PRO_5003580661" evidence="7">
    <location>
        <begin position="23"/>
        <end position="136"/>
    </location>
</feature>
<feature type="disulfide bond" evidence="6">
    <location>
        <begin position="82"/>
        <end position="87"/>
    </location>
</feature>
<dbReference type="GeneID" id="102361178"/>
<evidence type="ECO:0000256" key="5">
    <source>
        <dbReference type="ARBA" id="ARBA00023157"/>
    </source>
</evidence>
<dbReference type="PANTHER" id="PTHR10505">
    <property type="entry name" value="CALCITONIN-RELATED"/>
    <property type="match status" value="1"/>
</dbReference>
<dbReference type="OMA" id="CATQRLT"/>
<comment type="subcellular location">
    <subcellularLocation>
        <location evidence="1">Secreted</location>
    </subcellularLocation>
</comment>
<dbReference type="Gene3D" id="6.10.250.2190">
    <property type="match status" value="1"/>
</dbReference>
<dbReference type="PROSITE" id="PS00258">
    <property type="entry name" value="CALCITONIN"/>
    <property type="match status" value="1"/>
</dbReference>
<evidence type="ECO:0000256" key="7">
    <source>
        <dbReference type="SAM" id="SignalP"/>
    </source>
</evidence>
<dbReference type="PANTHER" id="PTHR10505:SF4">
    <property type="entry name" value="ISLET AMYLOID POLYPEPTIDE"/>
    <property type="match status" value="1"/>
</dbReference>
<reference evidence="10" key="1">
    <citation type="submission" date="2011-08" db="EMBL/GenBank/DDBJ databases">
        <title>The draft genome of Latimeria chalumnae.</title>
        <authorList>
            <person name="Di Palma F."/>
            <person name="Alfoldi J."/>
            <person name="Johnson J."/>
            <person name="Berlin A."/>
            <person name="Gnerre S."/>
            <person name="Jaffe D."/>
            <person name="MacCallum I."/>
            <person name="Young S."/>
            <person name="Walker B.J."/>
            <person name="Lander E."/>
            <person name="Lindblad-Toh K."/>
        </authorList>
    </citation>
    <scope>NUCLEOTIDE SEQUENCE [LARGE SCALE GENOMIC DNA]</scope>
    <source>
        <strain evidence="10">Wild caught</strain>
    </source>
</reference>
<dbReference type="InterPro" id="IPR021117">
    <property type="entry name" value="Calcitonin-like"/>
</dbReference>
<feature type="signal peptide" evidence="7">
    <location>
        <begin position="1"/>
        <end position="22"/>
    </location>
</feature>
<dbReference type="AlphaFoldDB" id="H3AWW1"/>
<reference evidence="9" key="2">
    <citation type="submission" date="2025-08" db="UniProtKB">
        <authorList>
            <consortium name="Ensembl"/>
        </authorList>
    </citation>
    <scope>IDENTIFICATION</scope>
</reference>
<proteinExistence type="inferred from homology"/>
<dbReference type="eggNOG" id="ENOG502S4AQ">
    <property type="taxonomic scope" value="Eukaryota"/>
</dbReference>
<dbReference type="STRING" id="7897.ENSLACP00000014132"/>
<dbReference type="SMART" id="SM00113">
    <property type="entry name" value="CALCITONIN"/>
    <property type="match status" value="1"/>
</dbReference>
<evidence type="ECO:0000256" key="6">
    <source>
        <dbReference type="PIRSR" id="PIRSR621116-50"/>
    </source>
</evidence>
<keyword evidence="7" id="KW-0732">Signal</keyword>
<evidence type="ECO:0000256" key="2">
    <source>
        <dbReference type="ARBA" id="ARBA00009222"/>
    </source>
</evidence>
<dbReference type="Pfam" id="PF00214">
    <property type="entry name" value="Calc_CGRP_IAPP"/>
    <property type="match status" value="1"/>
</dbReference>
<dbReference type="InterPro" id="IPR018360">
    <property type="entry name" value="Calcitonin_CS"/>
</dbReference>
<gene>
    <name evidence="9" type="primary">IAPP</name>
</gene>
<dbReference type="KEGG" id="lcm:102361178"/>
<comment type="similarity">
    <text evidence="2">Belongs to the calcitonin family.</text>
</comment>
<dbReference type="PRINTS" id="PR00818">
    <property type="entry name" value="ISLETAMYLOID"/>
</dbReference>
<keyword evidence="10" id="KW-1185">Reference proteome</keyword>
<keyword evidence="3" id="KW-0964">Secreted</keyword>
<dbReference type="GO" id="GO:0005179">
    <property type="term" value="F:hormone activity"/>
    <property type="evidence" value="ECO:0007669"/>
    <property type="project" value="UniProtKB-KW"/>
</dbReference>
<name>H3AWW1_LATCH</name>
<dbReference type="EMBL" id="AFYH01096879">
    <property type="status" value="NOT_ANNOTATED_CDS"/>
    <property type="molecule type" value="Genomic_DNA"/>
</dbReference>
<organism evidence="9 10">
    <name type="scientific">Latimeria chalumnae</name>
    <name type="common">Coelacanth</name>
    <dbReference type="NCBI Taxonomy" id="7897"/>
    <lineage>
        <taxon>Eukaryota</taxon>
        <taxon>Metazoa</taxon>
        <taxon>Chordata</taxon>
        <taxon>Craniata</taxon>
        <taxon>Vertebrata</taxon>
        <taxon>Euteleostomi</taxon>
        <taxon>Coelacanthiformes</taxon>
        <taxon>Coelacanthidae</taxon>
        <taxon>Latimeria</taxon>
    </lineage>
</organism>
<reference evidence="9" key="3">
    <citation type="submission" date="2025-09" db="UniProtKB">
        <authorList>
            <consortium name="Ensembl"/>
        </authorList>
    </citation>
    <scope>IDENTIFICATION</scope>
</reference>
<dbReference type="Ensembl" id="ENSLACT00000014231.1">
    <property type="protein sequence ID" value="ENSLACP00000014132.1"/>
    <property type="gene ID" value="ENSLACG00000012440.1"/>
</dbReference>
<dbReference type="Proteomes" id="UP000008672">
    <property type="component" value="Unassembled WGS sequence"/>
</dbReference>
<keyword evidence="4" id="KW-0372">Hormone</keyword>
<accession>H3AWW1</accession>
<dbReference type="GO" id="GO:0005615">
    <property type="term" value="C:extracellular space"/>
    <property type="evidence" value="ECO:0007669"/>
    <property type="project" value="TreeGrafter"/>
</dbReference>
<dbReference type="GeneTree" id="ENSGT00510000048671"/>
<keyword evidence="5 6" id="KW-1015">Disulfide bond</keyword>
<sequence length="136" mass="14721">MCCLKLPIVLVVLSGALNCLQAAPTNRFLALATGSDQANGPSPRRGWIFPVLSNNTLLGFTSSIPGEDIAKMKSHPIEKRKCNTATCVTQRLADFLIRANGNMRALHSPTNVGAYTYGKRDSVGPLSREPFNHVQI</sequence>
<dbReference type="InterPro" id="IPR001693">
    <property type="entry name" value="Calcitonin_peptide-like"/>
</dbReference>
<dbReference type="InterPro" id="IPR000443">
    <property type="entry name" value="IAPP"/>
</dbReference>
<evidence type="ECO:0000256" key="1">
    <source>
        <dbReference type="ARBA" id="ARBA00004613"/>
    </source>
</evidence>
<evidence type="ECO:0000256" key="3">
    <source>
        <dbReference type="ARBA" id="ARBA00022525"/>
    </source>
</evidence>
<evidence type="ECO:0000256" key="4">
    <source>
        <dbReference type="ARBA" id="ARBA00022702"/>
    </source>
</evidence>
<dbReference type="InterPro" id="IPR021116">
    <property type="entry name" value="Calcitonin/adrenomedullin"/>
</dbReference>
<feature type="domain" description="Calcitonin peptide-like" evidence="8">
    <location>
        <begin position="79"/>
        <end position="121"/>
    </location>
</feature>